<dbReference type="KEGG" id="ima:PO878_15485"/>
<protein>
    <submittedName>
        <fullName evidence="3">Amidohydrolase family protein</fullName>
    </submittedName>
</protein>
<keyword evidence="1" id="KW-0456">Lyase</keyword>
<evidence type="ECO:0000313" key="3">
    <source>
        <dbReference type="EMBL" id="WCO65904.1"/>
    </source>
</evidence>
<proteinExistence type="predicted"/>
<evidence type="ECO:0000259" key="2">
    <source>
        <dbReference type="Pfam" id="PF04909"/>
    </source>
</evidence>
<dbReference type="Pfam" id="PF04909">
    <property type="entry name" value="Amidohydro_2"/>
    <property type="match status" value="1"/>
</dbReference>
<dbReference type="PANTHER" id="PTHR21240:SF28">
    <property type="entry name" value="ISO-OROTATE DECARBOXYLASE (EUROFUNG)"/>
    <property type="match status" value="1"/>
</dbReference>
<gene>
    <name evidence="3" type="ORF">PO878_15485</name>
</gene>
<sequence>MPSSSVDPADLIVVSVDDHVVEPPDMFEGRLPRAYADRAPRVIENDAGQEMWLFEGTEIPNFGLNAVSGRPQEEYGIEPTRFDEIRRGCWDVDARVEDMDAGGVLASLNFPSFPQFCGQIFAGTEDKGLALAVLQAYNDWHVEDWAGAHPGRFIPLALVPYWDPELMAAEVHRVADRGVRAITWSENPEKIGVPSFHSPHWDPFWRACDEREMVICLHIGSSSAVKLPSVEAPFTTMMNLQPTAVMDTAADLLWSRVIREFPHIRFALSEGSIGWIPYLLERADYVYEHHARWTGTDFGGRLPSEVFRDHFLACFIEDAAGLRLLDLIGPDIVCLEVDYPHSDSTWPHTPERLARTLGDLDRGTVDAITHGNALRHFGLDPFAHLPREQCTVGALRARATHVDVGPAEPRRPFVAPERPLTLMDMLSQAAHPLLDDQAEAEGVAPEKESA</sequence>
<dbReference type="InterPro" id="IPR032466">
    <property type="entry name" value="Metal_Hydrolase"/>
</dbReference>
<feature type="domain" description="Amidohydrolase-related" evidence="2">
    <location>
        <begin position="86"/>
        <end position="379"/>
    </location>
</feature>
<dbReference type="InterPro" id="IPR032465">
    <property type="entry name" value="ACMSD"/>
</dbReference>
<dbReference type="GO" id="GO:0016831">
    <property type="term" value="F:carboxy-lyase activity"/>
    <property type="evidence" value="ECO:0007669"/>
    <property type="project" value="InterPro"/>
</dbReference>
<evidence type="ECO:0000313" key="4">
    <source>
        <dbReference type="Proteomes" id="UP001216390"/>
    </source>
</evidence>
<dbReference type="EMBL" id="CP116942">
    <property type="protein sequence ID" value="WCO65904.1"/>
    <property type="molecule type" value="Genomic_DNA"/>
</dbReference>
<dbReference type="Proteomes" id="UP001216390">
    <property type="component" value="Chromosome"/>
</dbReference>
<dbReference type="GO" id="GO:0019748">
    <property type="term" value="P:secondary metabolic process"/>
    <property type="evidence" value="ECO:0007669"/>
    <property type="project" value="TreeGrafter"/>
</dbReference>
<reference evidence="3" key="1">
    <citation type="submission" date="2023-01" db="EMBL/GenBank/DDBJ databases">
        <title>The diversity of Class Acidimicrobiia in South China Sea sediment environments and the proposal of Iamia marina sp. nov., a novel species of the genus Iamia.</title>
        <authorList>
            <person name="He Y."/>
            <person name="Tian X."/>
        </authorList>
    </citation>
    <scope>NUCLEOTIDE SEQUENCE</scope>
    <source>
        <strain evidence="3">DSM 19957</strain>
    </source>
</reference>
<dbReference type="AlphaFoldDB" id="A0AAF0BUZ7"/>
<keyword evidence="4" id="KW-1185">Reference proteome</keyword>
<evidence type="ECO:0000256" key="1">
    <source>
        <dbReference type="ARBA" id="ARBA00023239"/>
    </source>
</evidence>
<accession>A0AAF0BUZ7</accession>
<dbReference type="RefSeq" id="WP_272735430.1">
    <property type="nucleotide sequence ID" value="NZ_CP116942.1"/>
</dbReference>
<dbReference type="GO" id="GO:0005737">
    <property type="term" value="C:cytoplasm"/>
    <property type="evidence" value="ECO:0007669"/>
    <property type="project" value="TreeGrafter"/>
</dbReference>
<dbReference type="InterPro" id="IPR006680">
    <property type="entry name" value="Amidohydro-rel"/>
</dbReference>
<name>A0AAF0BUZ7_9ACTN</name>
<dbReference type="GO" id="GO:0016787">
    <property type="term" value="F:hydrolase activity"/>
    <property type="evidence" value="ECO:0007669"/>
    <property type="project" value="InterPro"/>
</dbReference>
<dbReference type="Gene3D" id="3.20.20.140">
    <property type="entry name" value="Metal-dependent hydrolases"/>
    <property type="match status" value="1"/>
</dbReference>
<dbReference type="PANTHER" id="PTHR21240">
    <property type="entry name" value="2-AMINO-3-CARBOXYLMUCONATE-6-SEMIALDEHYDE DECARBOXYLASE"/>
    <property type="match status" value="1"/>
</dbReference>
<organism evidence="3 4">
    <name type="scientific">Iamia majanohamensis</name>
    <dbReference type="NCBI Taxonomy" id="467976"/>
    <lineage>
        <taxon>Bacteria</taxon>
        <taxon>Bacillati</taxon>
        <taxon>Actinomycetota</taxon>
        <taxon>Acidimicrobiia</taxon>
        <taxon>Acidimicrobiales</taxon>
        <taxon>Iamiaceae</taxon>
        <taxon>Iamia</taxon>
    </lineage>
</organism>
<dbReference type="SUPFAM" id="SSF51556">
    <property type="entry name" value="Metallo-dependent hydrolases"/>
    <property type="match status" value="1"/>
</dbReference>